<sequence>MDRWAANSSTLAGPAVKRRQVGGDKEELIVKVMQLLLKNNLKLAADVRALQSATFRTCLIPSTASFVVKAKEASQKYNELVQAAGKNHEYGPPHVHVWAAIAAEAAVHMSGDARAVLDRHISEIDSPDKLLQDVLYCRVAPAYGGKHVKIYLTTTEKLRWLGT</sequence>
<dbReference type="Proteomes" id="UP001642484">
    <property type="component" value="Unassembled WGS sequence"/>
</dbReference>
<dbReference type="EMBL" id="CAXAMN010024695">
    <property type="protein sequence ID" value="CAK9089215.1"/>
    <property type="molecule type" value="Genomic_DNA"/>
</dbReference>
<organism evidence="1 2">
    <name type="scientific">Durusdinium trenchii</name>
    <dbReference type="NCBI Taxonomy" id="1381693"/>
    <lineage>
        <taxon>Eukaryota</taxon>
        <taxon>Sar</taxon>
        <taxon>Alveolata</taxon>
        <taxon>Dinophyceae</taxon>
        <taxon>Suessiales</taxon>
        <taxon>Symbiodiniaceae</taxon>
        <taxon>Durusdinium</taxon>
    </lineage>
</organism>
<protein>
    <submittedName>
        <fullName evidence="1">Uncharacterized protein</fullName>
    </submittedName>
</protein>
<evidence type="ECO:0000313" key="2">
    <source>
        <dbReference type="Proteomes" id="UP001642484"/>
    </source>
</evidence>
<keyword evidence="2" id="KW-1185">Reference proteome</keyword>
<gene>
    <name evidence="1" type="ORF">CCMP2556_LOCUS42966</name>
</gene>
<name>A0ABP0QP46_9DINO</name>
<comment type="caution">
    <text evidence="1">The sequence shown here is derived from an EMBL/GenBank/DDBJ whole genome shotgun (WGS) entry which is preliminary data.</text>
</comment>
<evidence type="ECO:0000313" key="1">
    <source>
        <dbReference type="EMBL" id="CAK9089215.1"/>
    </source>
</evidence>
<reference evidence="1 2" key="1">
    <citation type="submission" date="2024-02" db="EMBL/GenBank/DDBJ databases">
        <authorList>
            <person name="Chen Y."/>
            <person name="Shah S."/>
            <person name="Dougan E. K."/>
            <person name="Thang M."/>
            <person name="Chan C."/>
        </authorList>
    </citation>
    <scope>NUCLEOTIDE SEQUENCE [LARGE SCALE GENOMIC DNA]</scope>
</reference>
<accession>A0ABP0QP46</accession>
<proteinExistence type="predicted"/>